<keyword evidence="3" id="KW-1185">Reference proteome</keyword>
<name>A0AA39YPM8_9PEZI</name>
<feature type="region of interest" description="Disordered" evidence="1">
    <location>
        <begin position="84"/>
        <end position="105"/>
    </location>
</feature>
<accession>A0AA39YPM8</accession>
<evidence type="ECO:0000313" key="3">
    <source>
        <dbReference type="Proteomes" id="UP001174936"/>
    </source>
</evidence>
<dbReference type="AlphaFoldDB" id="A0AA39YPM8"/>
<reference evidence="2" key="1">
    <citation type="submission" date="2023-06" db="EMBL/GenBank/DDBJ databases">
        <title>Genome-scale phylogeny and comparative genomics of the fungal order Sordariales.</title>
        <authorList>
            <consortium name="Lawrence Berkeley National Laboratory"/>
            <person name="Hensen N."/>
            <person name="Bonometti L."/>
            <person name="Westerberg I."/>
            <person name="Brannstrom I.O."/>
            <person name="Guillou S."/>
            <person name="Cros-Aarteil S."/>
            <person name="Calhoun S."/>
            <person name="Haridas S."/>
            <person name="Kuo A."/>
            <person name="Mondo S."/>
            <person name="Pangilinan J."/>
            <person name="Riley R."/>
            <person name="Labutti K."/>
            <person name="Andreopoulos B."/>
            <person name="Lipzen A."/>
            <person name="Chen C."/>
            <person name="Yanf M."/>
            <person name="Daum C."/>
            <person name="Ng V."/>
            <person name="Clum A."/>
            <person name="Steindorff A."/>
            <person name="Ohm R."/>
            <person name="Martin F."/>
            <person name="Silar P."/>
            <person name="Natvig D."/>
            <person name="Lalanne C."/>
            <person name="Gautier V."/>
            <person name="Ament-Velasquez S.L."/>
            <person name="Kruys A."/>
            <person name="Hutchinson M.I."/>
            <person name="Powell A.J."/>
            <person name="Barry K."/>
            <person name="Miller A.N."/>
            <person name="Grigoriev I.V."/>
            <person name="Debuchy R."/>
            <person name="Gladieux P."/>
            <person name="Thoren M.H."/>
            <person name="Johannesson H."/>
        </authorList>
    </citation>
    <scope>NUCLEOTIDE SEQUENCE</scope>
    <source>
        <strain evidence="2">SMH2532-1</strain>
    </source>
</reference>
<dbReference type="EMBL" id="JAULSV010000001">
    <property type="protein sequence ID" value="KAK0655735.1"/>
    <property type="molecule type" value="Genomic_DNA"/>
</dbReference>
<organism evidence="2 3">
    <name type="scientific">Cercophora newfieldiana</name>
    <dbReference type="NCBI Taxonomy" id="92897"/>
    <lineage>
        <taxon>Eukaryota</taxon>
        <taxon>Fungi</taxon>
        <taxon>Dikarya</taxon>
        <taxon>Ascomycota</taxon>
        <taxon>Pezizomycotina</taxon>
        <taxon>Sordariomycetes</taxon>
        <taxon>Sordariomycetidae</taxon>
        <taxon>Sordariales</taxon>
        <taxon>Lasiosphaeriaceae</taxon>
        <taxon>Cercophora</taxon>
    </lineage>
</organism>
<proteinExistence type="predicted"/>
<feature type="region of interest" description="Disordered" evidence="1">
    <location>
        <begin position="1"/>
        <end position="25"/>
    </location>
</feature>
<gene>
    <name evidence="2" type="ORF">B0T16DRAFT_17558</name>
</gene>
<evidence type="ECO:0000256" key="1">
    <source>
        <dbReference type="SAM" id="MobiDB-lite"/>
    </source>
</evidence>
<comment type="caution">
    <text evidence="2">The sequence shown here is derived from an EMBL/GenBank/DDBJ whole genome shotgun (WGS) entry which is preliminary data.</text>
</comment>
<sequence length="215" mass="23571">MSSSVGNLPQGRSTPKSSSFPRASGSKSLRIVGSLGRPEFDRIAVSVDVESDFHFPRCCATFDGWRLFGNATLLMTRSLLPAVKPPAAKKNPQDPRHPGRTAPCSPPRYAQHLIQLLYDIELYICTRLQASKHAGRCMISRLGGQSILSPPQDKNNLAGILPARDVEADRDPWFRCARLNSQYRLCTSLRRTASRKMKGSVAGSFSWGGSANVTL</sequence>
<dbReference type="Proteomes" id="UP001174936">
    <property type="component" value="Unassembled WGS sequence"/>
</dbReference>
<protein>
    <submittedName>
        <fullName evidence="2">Uncharacterized protein</fullName>
    </submittedName>
</protein>
<evidence type="ECO:0000313" key="2">
    <source>
        <dbReference type="EMBL" id="KAK0655735.1"/>
    </source>
</evidence>